<gene>
    <name evidence="5" type="ORF">GLV81_04900</name>
</gene>
<dbReference type="InterPro" id="IPR050491">
    <property type="entry name" value="AmpC-like"/>
</dbReference>
<dbReference type="Gene3D" id="3.40.710.10">
    <property type="entry name" value="DD-peptidase/beta-lactamase superfamily"/>
    <property type="match status" value="1"/>
</dbReference>
<comment type="subcellular location">
    <subcellularLocation>
        <location evidence="1">Membrane</location>
    </subcellularLocation>
</comment>
<keyword evidence="5" id="KW-0378">Hydrolase</keyword>
<keyword evidence="3" id="KW-0732">Signal</keyword>
<evidence type="ECO:0000259" key="4">
    <source>
        <dbReference type="Pfam" id="PF00144"/>
    </source>
</evidence>
<feature type="chain" id="PRO_5026222224" evidence="3">
    <location>
        <begin position="21"/>
        <end position="313"/>
    </location>
</feature>
<dbReference type="KEGG" id="fls:GLV81_04900"/>
<dbReference type="SUPFAM" id="SSF56601">
    <property type="entry name" value="beta-lactamase/transpeptidase-like"/>
    <property type="match status" value="1"/>
</dbReference>
<dbReference type="Pfam" id="PF00144">
    <property type="entry name" value="Beta-lactamase"/>
    <property type="match status" value="1"/>
</dbReference>
<keyword evidence="6" id="KW-1185">Reference proteome</keyword>
<dbReference type="Proteomes" id="UP000426027">
    <property type="component" value="Chromosome"/>
</dbReference>
<reference evidence="5 6" key="1">
    <citation type="submission" date="2019-11" db="EMBL/GenBank/DDBJ databases">
        <authorList>
            <person name="Im W.T."/>
        </authorList>
    </citation>
    <scope>NUCLEOTIDE SEQUENCE [LARGE SCALE GENOMIC DNA]</scope>
    <source>
        <strain evidence="5 6">SB-02</strain>
    </source>
</reference>
<organism evidence="5 6">
    <name type="scientific">Phnomibacter ginsenosidimutans</name>
    <dbReference type="NCBI Taxonomy" id="2676868"/>
    <lineage>
        <taxon>Bacteria</taxon>
        <taxon>Pseudomonadati</taxon>
        <taxon>Bacteroidota</taxon>
        <taxon>Chitinophagia</taxon>
        <taxon>Chitinophagales</taxon>
        <taxon>Chitinophagaceae</taxon>
        <taxon>Phnomibacter</taxon>
    </lineage>
</organism>
<dbReference type="PANTHER" id="PTHR46825:SF11">
    <property type="entry name" value="PENICILLIN-BINDING PROTEIN 4"/>
    <property type="match status" value="1"/>
</dbReference>
<name>A0A6I6GGP6_9BACT</name>
<dbReference type="GO" id="GO:0016020">
    <property type="term" value="C:membrane"/>
    <property type="evidence" value="ECO:0007669"/>
    <property type="project" value="UniProtKB-SubCell"/>
</dbReference>
<feature type="signal peptide" evidence="3">
    <location>
        <begin position="1"/>
        <end position="20"/>
    </location>
</feature>
<dbReference type="InterPro" id="IPR001466">
    <property type="entry name" value="Beta-lactam-related"/>
</dbReference>
<dbReference type="InterPro" id="IPR012338">
    <property type="entry name" value="Beta-lactam/transpept-like"/>
</dbReference>
<dbReference type="GO" id="GO:0016787">
    <property type="term" value="F:hydrolase activity"/>
    <property type="evidence" value="ECO:0007669"/>
    <property type="project" value="UniProtKB-KW"/>
</dbReference>
<dbReference type="EMBL" id="CP046566">
    <property type="protein sequence ID" value="QGW27525.1"/>
    <property type="molecule type" value="Genomic_DNA"/>
</dbReference>
<evidence type="ECO:0000313" key="6">
    <source>
        <dbReference type="Proteomes" id="UP000426027"/>
    </source>
</evidence>
<dbReference type="AlphaFoldDB" id="A0A6I6GGP6"/>
<protein>
    <submittedName>
        <fullName evidence="5">Serine hydrolase</fullName>
    </submittedName>
</protein>
<evidence type="ECO:0000256" key="2">
    <source>
        <dbReference type="ARBA" id="ARBA00023136"/>
    </source>
</evidence>
<keyword evidence="2" id="KW-0472">Membrane</keyword>
<sequence length="313" mass="35454">MNKMISLVVTLVCVSVSTMALSQRNINADSIRVAFAIPELSYAVVQADSIPVMHAFGYHSVMSKDTASLNDRFHIGSNTKAMTAYLIAKYVEKGNLTWQTHFFDLYPEWKLSSNPAFYNITLLDLLSHRSFVQPFQGFEDPEIPAFTGSKQLRRSLFGKFVLTLPVAKKDSLSDFVYSNAGYTLAALMLEKATGKSWEELVIRVFNDEMHLNVQFSWPDNQTKKDTWGHYFDNGQLIPVPSNTDFLIDYTEPAGDINLPFKDYVKFIQLHLQGLNGMKNYLDASTYQLLLQGISGYSLGWFNIDENGRSLVYT</sequence>
<proteinExistence type="predicted"/>
<evidence type="ECO:0000313" key="5">
    <source>
        <dbReference type="EMBL" id="QGW27525.1"/>
    </source>
</evidence>
<feature type="domain" description="Beta-lactamase-related" evidence="4">
    <location>
        <begin position="37"/>
        <end position="290"/>
    </location>
</feature>
<dbReference type="PANTHER" id="PTHR46825">
    <property type="entry name" value="D-ALANYL-D-ALANINE-CARBOXYPEPTIDASE/ENDOPEPTIDASE AMPH"/>
    <property type="match status" value="1"/>
</dbReference>
<accession>A0A6I6GGP6</accession>
<evidence type="ECO:0000256" key="3">
    <source>
        <dbReference type="SAM" id="SignalP"/>
    </source>
</evidence>
<evidence type="ECO:0000256" key="1">
    <source>
        <dbReference type="ARBA" id="ARBA00004370"/>
    </source>
</evidence>